<dbReference type="EMBL" id="KY173348">
    <property type="protein sequence ID" value="ASX95222.1"/>
    <property type="molecule type" value="Genomic_DNA"/>
</dbReference>
<evidence type="ECO:0000313" key="2">
    <source>
        <dbReference type="EMBL" id="ASX95222.1"/>
    </source>
</evidence>
<accession>A0A286MYQ6</accession>
<sequence>MMRPSESRTARSGRLSADRFGLPVAQARRGRPAGRAVRKRRPDRCGRRISLWVREAPSLLGCTDFGMHQVNPCPNLQALRSSIDVRTLWITQP</sequence>
<name>A0A286MYQ6_STRAR</name>
<feature type="compositionally biased region" description="Basic residues" evidence="1">
    <location>
        <begin position="28"/>
        <end position="41"/>
    </location>
</feature>
<feature type="region of interest" description="Disordered" evidence="1">
    <location>
        <begin position="1"/>
        <end position="41"/>
    </location>
</feature>
<evidence type="ECO:0000256" key="1">
    <source>
        <dbReference type="SAM" id="MobiDB-lite"/>
    </source>
</evidence>
<organism evidence="2">
    <name type="scientific">Streptomyces atratus</name>
    <dbReference type="NCBI Taxonomy" id="1893"/>
    <lineage>
        <taxon>Bacteria</taxon>
        <taxon>Bacillati</taxon>
        <taxon>Actinomycetota</taxon>
        <taxon>Actinomycetes</taxon>
        <taxon>Kitasatosporales</taxon>
        <taxon>Streptomycetaceae</taxon>
        <taxon>Streptomyces</taxon>
    </lineage>
</organism>
<reference evidence="2" key="1">
    <citation type="journal article" date="2017" name="Nat. Commun.">
        <title>Biosynthesis of ilamycins featuring unusual building blocks and engineered production of enhanced anti-tuberculosis agents.</title>
        <authorList>
            <person name="Ma J."/>
            <person name="Huang H."/>
            <person name="Xie Y."/>
            <person name="Liu Z."/>
            <person name="Zhao J."/>
            <person name="Zhang C."/>
            <person name="Jia Y."/>
            <person name="Zhang Y."/>
            <person name="Zhang H."/>
            <person name="Zhang T."/>
            <person name="Ju J."/>
        </authorList>
    </citation>
    <scope>NUCLEOTIDE SEQUENCE</scope>
    <source>
        <strain evidence="2">SCSIO ZH16</strain>
    </source>
</reference>
<dbReference type="AlphaFoldDB" id="A0A286MYQ6"/>
<proteinExistence type="predicted"/>
<protein>
    <submittedName>
        <fullName evidence="2">Lactate permease</fullName>
    </submittedName>
</protein>